<gene>
    <name evidence="1" type="ORF">LCGC14_1511900</name>
</gene>
<dbReference type="EMBL" id="LAZR01011105">
    <property type="protein sequence ID" value="KKM63402.1"/>
    <property type="molecule type" value="Genomic_DNA"/>
</dbReference>
<reference evidence="1" key="1">
    <citation type="journal article" date="2015" name="Nature">
        <title>Complex archaea that bridge the gap between prokaryotes and eukaryotes.</title>
        <authorList>
            <person name="Spang A."/>
            <person name="Saw J.H."/>
            <person name="Jorgensen S.L."/>
            <person name="Zaremba-Niedzwiedzka K."/>
            <person name="Martijn J."/>
            <person name="Lind A.E."/>
            <person name="van Eijk R."/>
            <person name="Schleper C."/>
            <person name="Guy L."/>
            <person name="Ettema T.J."/>
        </authorList>
    </citation>
    <scope>NUCLEOTIDE SEQUENCE</scope>
</reference>
<evidence type="ECO:0000313" key="1">
    <source>
        <dbReference type="EMBL" id="KKM63402.1"/>
    </source>
</evidence>
<sequence length="80" mass="9305">MASEYLDFRLTRDTGKTQVYSVDSRNHGDQLGVIKWYGAWRQYVMETRAGIVWNNGCLRDVTEFIEGLMRERRARSGEAS</sequence>
<organism evidence="1">
    <name type="scientific">marine sediment metagenome</name>
    <dbReference type="NCBI Taxonomy" id="412755"/>
    <lineage>
        <taxon>unclassified sequences</taxon>
        <taxon>metagenomes</taxon>
        <taxon>ecological metagenomes</taxon>
    </lineage>
</organism>
<accession>A0A0F9M2B7</accession>
<name>A0A0F9M2B7_9ZZZZ</name>
<protein>
    <submittedName>
        <fullName evidence="1">Uncharacterized protein</fullName>
    </submittedName>
</protein>
<dbReference type="AlphaFoldDB" id="A0A0F9M2B7"/>
<proteinExistence type="predicted"/>
<comment type="caution">
    <text evidence="1">The sequence shown here is derived from an EMBL/GenBank/DDBJ whole genome shotgun (WGS) entry which is preliminary data.</text>
</comment>